<feature type="non-terminal residue" evidence="1">
    <location>
        <position position="151"/>
    </location>
</feature>
<reference evidence="1" key="1">
    <citation type="submission" date="2019-10" db="EMBL/GenBank/DDBJ databases">
        <authorList>
            <consortium name="DOE Joint Genome Institute"/>
            <person name="Kuo A."/>
            <person name="Miyauchi S."/>
            <person name="Kiss E."/>
            <person name="Drula E."/>
            <person name="Kohler A."/>
            <person name="Sanchez-Garcia M."/>
            <person name="Andreopoulos B."/>
            <person name="Barry K.W."/>
            <person name="Bonito G."/>
            <person name="Buee M."/>
            <person name="Carver A."/>
            <person name="Chen C."/>
            <person name="Cichocki N."/>
            <person name="Clum A."/>
            <person name="Culley D."/>
            <person name="Crous P.W."/>
            <person name="Fauchery L."/>
            <person name="Girlanda M."/>
            <person name="Hayes R."/>
            <person name="Keri Z."/>
            <person name="LaButti K."/>
            <person name="Lipzen A."/>
            <person name="Lombard V."/>
            <person name="Magnuson J."/>
            <person name="Maillard F."/>
            <person name="Morin E."/>
            <person name="Murat C."/>
            <person name="Nolan M."/>
            <person name="Ohm R."/>
            <person name="Pangilinan J."/>
            <person name="Pereira M."/>
            <person name="Perotto S."/>
            <person name="Peter M."/>
            <person name="Riley R."/>
            <person name="Sitrit Y."/>
            <person name="Stielow B."/>
            <person name="Szollosi G."/>
            <person name="Zifcakova L."/>
            <person name="Stursova M."/>
            <person name="Spatafora J.W."/>
            <person name="Tedersoo L."/>
            <person name="Vaario L.-M."/>
            <person name="Yamada A."/>
            <person name="Yan M."/>
            <person name="Wang P."/>
            <person name="Xu J."/>
            <person name="Bruns T."/>
            <person name="Baldrian P."/>
            <person name="Vilgalys R."/>
            <person name="Henrissat B."/>
            <person name="Grigoriev I.V."/>
            <person name="Hibbett D."/>
            <person name="Nagy L.G."/>
            <person name="Martin F.M."/>
        </authorList>
    </citation>
    <scope>NUCLEOTIDE SEQUENCE</scope>
    <source>
        <strain evidence="1">BED1</strain>
    </source>
</reference>
<comment type="caution">
    <text evidence="1">The sequence shown here is derived from an EMBL/GenBank/DDBJ whole genome shotgun (WGS) entry which is preliminary data.</text>
</comment>
<evidence type="ECO:0000313" key="1">
    <source>
        <dbReference type="EMBL" id="KAF8432261.1"/>
    </source>
</evidence>
<dbReference type="InterPro" id="IPR041078">
    <property type="entry name" value="Plavaka"/>
</dbReference>
<gene>
    <name evidence="1" type="ORF">L210DRAFT_3353992</name>
</gene>
<dbReference type="EMBL" id="WHUW01000042">
    <property type="protein sequence ID" value="KAF8432261.1"/>
    <property type="molecule type" value="Genomic_DNA"/>
</dbReference>
<dbReference type="AlphaFoldDB" id="A0AAD4BJQ1"/>
<organism evidence="1 2">
    <name type="scientific">Boletus edulis BED1</name>
    <dbReference type="NCBI Taxonomy" id="1328754"/>
    <lineage>
        <taxon>Eukaryota</taxon>
        <taxon>Fungi</taxon>
        <taxon>Dikarya</taxon>
        <taxon>Basidiomycota</taxon>
        <taxon>Agaricomycotina</taxon>
        <taxon>Agaricomycetes</taxon>
        <taxon>Agaricomycetidae</taxon>
        <taxon>Boletales</taxon>
        <taxon>Boletineae</taxon>
        <taxon>Boletaceae</taxon>
        <taxon>Boletoideae</taxon>
        <taxon>Boletus</taxon>
    </lineage>
</organism>
<name>A0AAD4BJQ1_BOLED</name>
<reference evidence="1" key="2">
    <citation type="journal article" date="2020" name="Nat. Commun.">
        <title>Large-scale genome sequencing of mycorrhizal fungi provides insights into the early evolution of symbiotic traits.</title>
        <authorList>
            <person name="Miyauchi S."/>
            <person name="Kiss E."/>
            <person name="Kuo A."/>
            <person name="Drula E."/>
            <person name="Kohler A."/>
            <person name="Sanchez-Garcia M."/>
            <person name="Morin E."/>
            <person name="Andreopoulos B."/>
            <person name="Barry K.W."/>
            <person name="Bonito G."/>
            <person name="Buee M."/>
            <person name="Carver A."/>
            <person name="Chen C."/>
            <person name="Cichocki N."/>
            <person name="Clum A."/>
            <person name="Culley D."/>
            <person name="Crous P.W."/>
            <person name="Fauchery L."/>
            <person name="Girlanda M."/>
            <person name="Hayes R.D."/>
            <person name="Keri Z."/>
            <person name="LaButti K."/>
            <person name="Lipzen A."/>
            <person name="Lombard V."/>
            <person name="Magnuson J."/>
            <person name="Maillard F."/>
            <person name="Murat C."/>
            <person name="Nolan M."/>
            <person name="Ohm R.A."/>
            <person name="Pangilinan J."/>
            <person name="Pereira M.F."/>
            <person name="Perotto S."/>
            <person name="Peter M."/>
            <person name="Pfister S."/>
            <person name="Riley R."/>
            <person name="Sitrit Y."/>
            <person name="Stielow J.B."/>
            <person name="Szollosi G."/>
            <person name="Zifcakova L."/>
            <person name="Stursova M."/>
            <person name="Spatafora J.W."/>
            <person name="Tedersoo L."/>
            <person name="Vaario L.M."/>
            <person name="Yamada A."/>
            <person name="Yan M."/>
            <person name="Wang P."/>
            <person name="Xu J."/>
            <person name="Bruns T."/>
            <person name="Baldrian P."/>
            <person name="Vilgalys R."/>
            <person name="Dunand C."/>
            <person name="Henrissat B."/>
            <person name="Grigoriev I.V."/>
            <person name="Hibbett D."/>
            <person name="Nagy L.G."/>
            <person name="Martin F.M."/>
        </authorList>
    </citation>
    <scope>NUCLEOTIDE SEQUENCE</scope>
    <source>
        <strain evidence="1">BED1</strain>
    </source>
</reference>
<dbReference type="Pfam" id="PF18759">
    <property type="entry name" value="Plavaka"/>
    <property type="match status" value="1"/>
</dbReference>
<keyword evidence="2" id="KW-1185">Reference proteome</keyword>
<proteinExistence type="predicted"/>
<sequence length="151" mass="17271">TCFDQVREGQALHGEGMWGPFANEDEWELVKWLNKNMGQNQADQFLKLNITCTSIEIESHACPSFRNKTEFVNAIDKLPSGVEWQCEGISLTRDILDDDGTAMEEEVKLWFHDPVACVRELIANPLFQDSMQYAPEQLYTGERGTDRVVNE</sequence>
<evidence type="ECO:0000313" key="2">
    <source>
        <dbReference type="Proteomes" id="UP001194468"/>
    </source>
</evidence>
<feature type="non-terminal residue" evidence="1">
    <location>
        <position position="1"/>
    </location>
</feature>
<dbReference type="Proteomes" id="UP001194468">
    <property type="component" value="Unassembled WGS sequence"/>
</dbReference>
<protein>
    <submittedName>
        <fullName evidence="1">Uncharacterized protein</fullName>
    </submittedName>
</protein>
<accession>A0AAD4BJQ1</accession>